<keyword evidence="2" id="KW-1185">Reference proteome</keyword>
<dbReference type="AlphaFoldDB" id="A0A139H917"/>
<protein>
    <submittedName>
        <fullName evidence="1">Uncharacterized protein</fullName>
    </submittedName>
</protein>
<dbReference type="Proteomes" id="UP000073492">
    <property type="component" value="Unassembled WGS sequence"/>
</dbReference>
<dbReference type="EMBL" id="LFZO01000730">
    <property type="protein sequence ID" value="KXS98941.1"/>
    <property type="molecule type" value="Genomic_DNA"/>
</dbReference>
<name>A0A139H917_9PEZI</name>
<evidence type="ECO:0000313" key="2">
    <source>
        <dbReference type="Proteomes" id="UP000073492"/>
    </source>
</evidence>
<gene>
    <name evidence="1" type="ORF">AC579_6739</name>
</gene>
<accession>A0A139H917</accession>
<proteinExistence type="predicted"/>
<evidence type="ECO:0000313" key="1">
    <source>
        <dbReference type="EMBL" id="KXS98941.1"/>
    </source>
</evidence>
<comment type="caution">
    <text evidence="1">The sequence shown here is derived from an EMBL/GenBank/DDBJ whole genome shotgun (WGS) entry which is preliminary data.</text>
</comment>
<sequence length="89" mass="9994">MNPWPTATSRIIKSLGPLVRDELFAICFALGPYILLGDEHDGIDEMIDEMVDEMIDEMIDEMGDEMGDFGSNSFAHAQYSSNPRSHRIS</sequence>
<organism evidence="1 2">
    <name type="scientific">Pseudocercospora musae</name>
    <dbReference type="NCBI Taxonomy" id="113226"/>
    <lineage>
        <taxon>Eukaryota</taxon>
        <taxon>Fungi</taxon>
        <taxon>Dikarya</taxon>
        <taxon>Ascomycota</taxon>
        <taxon>Pezizomycotina</taxon>
        <taxon>Dothideomycetes</taxon>
        <taxon>Dothideomycetidae</taxon>
        <taxon>Mycosphaerellales</taxon>
        <taxon>Mycosphaerellaceae</taxon>
        <taxon>Pseudocercospora</taxon>
    </lineage>
</organism>
<reference evidence="1 2" key="1">
    <citation type="submission" date="2015-07" db="EMBL/GenBank/DDBJ databases">
        <title>Comparative genomics of the Sigatoka disease complex on banana suggests a link between parallel evolutionary changes in Pseudocercospora fijiensis and Pseudocercospora eumusae and increased virulence on the banana host.</title>
        <authorList>
            <person name="Chang T.-C."/>
            <person name="Salvucci A."/>
            <person name="Crous P.W."/>
            <person name="Stergiopoulos I."/>
        </authorList>
    </citation>
    <scope>NUCLEOTIDE SEQUENCE [LARGE SCALE GENOMIC DNA]</scope>
    <source>
        <strain evidence="1 2">CBS 116634</strain>
    </source>
</reference>